<reference evidence="7" key="1">
    <citation type="submission" date="2022-04" db="EMBL/GenBank/DDBJ databases">
        <title>Carnegiea gigantea Genome sequencing and assembly v2.</title>
        <authorList>
            <person name="Copetti D."/>
            <person name="Sanderson M.J."/>
            <person name="Burquez A."/>
            <person name="Wojciechowski M.F."/>
        </authorList>
    </citation>
    <scope>NUCLEOTIDE SEQUENCE</scope>
    <source>
        <strain evidence="7">SGP5-SGP5p</strain>
        <tissue evidence="7">Aerial part</tissue>
    </source>
</reference>
<dbReference type="OrthoDB" id="4951845at2759"/>
<evidence type="ECO:0000256" key="1">
    <source>
        <dbReference type="ARBA" id="ARBA00012452"/>
    </source>
</evidence>
<dbReference type="AlphaFoldDB" id="A0A9Q1QT67"/>
<comment type="caution">
    <text evidence="7">The sequence shown here is derived from an EMBL/GenBank/DDBJ whole genome shotgun (WGS) entry which is preliminary data.</text>
</comment>
<comment type="catalytic activity">
    <reaction evidence="3">
        <text>RX + glutathione = an S-substituted glutathione + a halide anion + H(+)</text>
        <dbReference type="Rhea" id="RHEA:16437"/>
        <dbReference type="ChEBI" id="CHEBI:15378"/>
        <dbReference type="ChEBI" id="CHEBI:16042"/>
        <dbReference type="ChEBI" id="CHEBI:17792"/>
        <dbReference type="ChEBI" id="CHEBI:57925"/>
        <dbReference type="ChEBI" id="CHEBI:90779"/>
        <dbReference type="EC" id="2.5.1.18"/>
    </reaction>
</comment>
<keyword evidence="8" id="KW-1185">Reference proteome</keyword>
<dbReference type="FunFam" id="3.40.30.10:FF:000014">
    <property type="entry name" value="Tau class glutathione S-transferase"/>
    <property type="match status" value="1"/>
</dbReference>
<comment type="similarity">
    <text evidence="4">Belongs to the GST superfamily.</text>
</comment>
<proteinExistence type="inferred from homology"/>
<dbReference type="InterPro" id="IPR010987">
    <property type="entry name" value="Glutathione-S-Trfase_C-like"/>
</dbReference>
<evidence type="ECO:0000313" key="7">
    <source>
        <dbReference type="EMBL" id="KAJ8452641.1"/>
    </source>
</evidence>
<evidence type="ECO:0000256" key="3">
    <source>
        <dbReference type="ARBA" id="ARBA00047960"/>
    </source>
</evidence>
<dbReference type="GO" id="GO:0005737">
    <property type="term" value="C:cytoplasm"/>
    <property type="evidence" value="ECO:0007669"/>
    <property type="project" value="TreeGrafter"/>
</dbReference>
<dbReference type="Gene3D" id="1.20.1050.10">
    <property type="match status" value="1"/>
</dbReference>
<dbReference type="InterPro" id="IPR036282">
    <property type="entry name" value="Glutathione-S-Trfase_C_sf"/>
</dbReference>
<dbReference type="InterPro" id="IPR045074">
    <property type="entry name" value="GST_C_Tau"/>
</dbReference>
<protein>
    <recommendedName>
        <fullName evidence="1">glutathione transferase</fullName>
        <ecNumber evidence="1">2.5.1.18</ecNumber>
    </recommendedName>
</protein>
<dbReference type="InterPro" id="IPR004045">
    <property type="entry name" value="Glutathione_S-Trfase_N"/>
</dbReference>
<dbReference type="InterPro" id="IPR045073">
    <property type="entry name" value="Omega/Tau-like"/>
</dbReference>
<accession>A0A9Q1QT67</accession>
<dbReference type="InterPro" id="IPR036249">
    <property type="entry name" value="Thioredoxin-like_sf"/>
</dbReference>
<dbReference type="InterPro" id="IPR040079">
    <property type="entry name" value="Glutathione_S-Trfase"/>
</dbReference>
<feature type="domain" description="GST N-terminal" evidence="5">
    <location>
        <begin position="5"/>
        <end position="84"/>
    </location>
</feature>
<dbReference type="SFLD" id="SFLDG01152">
    <property type="entry name" value="Main.3:_Omega-_and_Tau-like"/>
    <property type="match status" value="1"/>
</dbReference>
<dbReference type="SUPFAM" id="SSF47616">
    <property type="entry name" value="GST C-terminal domain-like"/>
    <property type="match status" value="1"/>
</dbReference>
<dbReference type="SUPFAM" id="SSF52833">
    <property type="entry name" value="Thioredoxin-like"/>
    <property type="match status" value="1"/>
</dbReference>
<dbReference type="Gene3D" id="3.40.30.10">
    <property type="entry name" value="Glutaredoxin"/>
    <property type="match status" value="1"/>
</dbReference>
<name>A0A9Q1QT67_9CARY</name>
<feature type="domain" description="GST C-terminal" evidence="6">
    <location>
        <begin position="89"/>
        <end position="217"/>
    </location>
</feature>
<dbReference type="SFLD" id="SFLDS00019">
    <property type="entry name" value="Glutathione_Transferase_(cytos"/>
    <property type="match status" value="1"/>
</dbReference>
<evidence type="ECO:0000313" key="8">
    <source>
        <dbReference type="Proteomes" id="UP001153076"/>
    </source>
</evidence>
<evidence type="ECO:0000256" key="4">
    <source>
        <dbReference type="RuleBase" id="RU003494"/>
    </source>
</evidence>
<dbReference type="GO" id="GO:0004364">
    <property type="term" value="F:glutathione transferase activity"/>
    <property type="evidence" value="ECO:0007669"/>
    <property type="project" value="UniProtKB-EC"/>
</dbReference>
<evidence type="ECO:0000256" key="2">
    <source>
        <dbReference type="ARBA" id="ARBA00022679"/>
    </source>
</evidence>
<dbReference type="EMBL" id="JAKOGI010000003">
    <property type="protein sequence ID" value="KAJ8452641.1"/>
    <property type="molecule type" value="Genomic_DNA"/>
</dbReference>
<dbReference type="Pfam" id="PF02798">
    <property type="entry name" value="GST_N"/>
    <property type="match status" value="1"/>
</dbReference>
<dbReference type="Proteomes" id="UP001153076">
    <property type="component" value="Unassembled WGS sequence"/>
</dbReference>
<evidence type="ECO:0000259" key="6">
    <source>
        <dbReference type="PROSITE" id="PS50405"/>
    </source>
</evidence>
<dbReference type="SFLD" id="SFLDG00358">
    <property type="entry name" value="Main_(cytGST)"/>
    <property type="match status" value="1"/>
</dbReference>
<dbReference type="InterPro" id="IPR004046">
    <property type="entry name" value="GST_C"/>
</dbReference>
<dbReference type="FunFam" id="1.20.1050.10:FF:000012">
    <property type="entry name" value="Tau class glutathione S-transferase"/>
    <property type="match status" value="1"/>
</dbReference>
<keyword evidence="2" id="KW-0808">Transferase</keyword>
<gene>
    <name evidence="7" type="ORF">Cgig2_004977</name>
</gene>
<dbReference type="PANTHER" id="PTHR11260">
    <property type="entry name" value="GLUTATHIONE S-TRANSFERASE, GST, SUPERFAMILY, GST DOMAIN CONTAINING"/>
    <property type="match status" value="1"/>
</dbReference>
<dbReference type="PANTHER" id="PTHR11260:SF676">
    <property type="entry name" value="GLUTATHIONE S-TRANSFERASE U8"/>
    <property type="match status" value="1"/>
</dbReference>
<dbReference type="CDD" id="cd03058">
    <property type="entry name" value="GST_N_Tau"/>
    <property type="match status" value="1"/>
</dbReference>
<sequence length="227" mass="26205">MGGEEKAKLLGVWSSPYSRRVELALKLKGVPFEYVEEDLSQKSALLLKCNPVHKKIPVLLHNGKSIVESLVILEYIDETWKGHSLLPQDPYERANARFWAKFIDDKLMPSVWKTFLSKEKERDKNKEEAYELLRTLESELKDKKYFGGDDIGYLDVVANVVAFWIQRVQSVVAIDLLNQVCFPILCKWIERLYHEIPVIKECLPPKDKHLVYIKARYEAATAANGNL</sequence>
<dbReference type="CDD" id="cd03185">
    <property type="entry name" value="GST_C_Tau"/>
    <property type="match status" value="1"/>
</dbReference>
<dbReference type="EC" id="2.5.1.18" evidence="1"/>
<evidence type="ECO:0000259" key="5">
    <source>
        <dbReference type="PROSITE" id="PS50404"/>
    </source>
</evidence>
<dbReference type="PROSITE" id="PS50405">
    <property type="entry name" value="GST_CTER"/>
    <property type="match status" value="1"/>
</dbReference>
<dbReference type="PROSITE" id="PS50404">
    <property type="entry name" value="GST_NTER"/>
    <property type="match status" value="1"/>
</dbReference>
<dbReference type="GO" id="GO:0006749">
    <property type="term" value="P:glutathione metabolic process"/>
    <property type="evidence" value="ECO:0007669"/>
    <property type="project" value="InterPro"/>
</dbReference>
<dbReference type="Pfam" id="PF00043">
    <property type="entry name" value="GST_C"/>
    <property type="match status" value="1"/>
</dbReference>
<organism evidence="7 8">
    <name type="scientific">Carnegiea gigantea</name>
    <dbReference type="NCBI Taxonomy" id="171969"/>
    <lineage>
        <taxon>Eukaryota</taxon>
        <taxon>Viridiplantae</taxon>
        <taxon>Streptophyta</taxon>
        <taxon>Embryophyta</taxon>
        <taxon>Tracheophyta</taxon>
        <taxon>Spermatophyta</taxon>
        <taxon>Magnoliopsida</taxon>
        <taxon>eudicotyledons</taxon>
        <taxon>Gunneridae</taxon>
        <taxon>Pentapetalae</taxon>
        <taxon>Caryophyllales</taxon>
        <taxon>Cactineae</taxon>
        <taxon>Cactaceae</taxon>
        <taxon>Cactoideae</taxon>
        <taxon>Echinocereeae</taxon>
        <taxon>Carnegiea</taxon>
    </lineage>
</organism>